<dbReference type="eggNOG" id="COG4932">
    <property type="taxonomic scope" value="Bacteria"/>
</dbReference>
<evidence type="ECO:0000313" key="3">
    <source>
        <dbReference type="EMBL" id="EDY19316.1"/>
    </source>
</evidence>
<sequence length="1864" mass="187456" precursor="true">MTEFKTHLRRLGSLLKQTLLVLGIVGVVAATAHANVTVSTLASASISCDTAGSGGTGVYTTLAGPVFQEAANRDISAIGTIILSAPLGWEFDASTTPTVAVNRLDGGTQSLLTLGTTTITSTAVTLNVTALDAAGGATQSISQIALSNLRVRPTNTAFPATNPGNITVSGTATFKNGAPATFGALTETAGAPQKLAFGTQPGSTGVGSAISPAVTVQVQDQFGNLVTSNTSTVTISSSNTSFVGSTLSVAAVGGLATFNALKPSTSGANKTLVASSAGLTSATSNPFTVSMSLTAPTSVWKTVLYGPSSDFVNDTQANAADLDLVGNAGHPVLYTYYDDNGTGSDTDDFLYFRVRVGGSKSSSSSVFTSGYIFLGVDVNGDGKIDFFISITKRTTGEQRISVWSPGSGLNVSPSTTTITGELPVVSFATNPTFVDFSPVTPVNDPTVTDVNLNDAALGTSPLPLNINDHFLSFKIPFNNSSSATDSLKEALAAKGLSVTKNTPLRYILASSTQSNSLNSDLNGYNGGVKSSVTFINQGAFSPFLSFSNSFPQITSNGGGPTAQVIVPSGTLVTTVTATDADNDPLGYSISGGANAGSFTINPSTGALSFTSTPSPGTYTVQVKVNDLVSPGGAIKDVNSYATQTITVTVPNPADTTPPTVLNITSTTLDGQYEAGTTIPIQIQFSEPVLVTGTPQLVLATTPAPRTINYVSGAGGDTLTFSYTVQAGDTASDLDYTGTGALTLNGGTIKDGAGNSAVLTLPSPGTAGSLGANKNLVIDTIAPVYVSGTASGSTVVLSFTDTNGLDAINPPPASMFSATINGTSVGITQVAVDAVARTVTLTLATAAANGQTVAVTYTDPVGDDGFAIQDPAGNDAASFSTGNINATPDTTPPQIIGVTAYDGTGAVLNGQFDAGVVIPIQVQFTEPVIVTGTPTLTLSTGSVNEVISYSSGSGQNALIFNYTVQPGDTSPDLAYISSSALALNGGTIKDAAGNNSILTLPVPGAAGSLSANNDIIIDTTAPVFASGTVNGSTVTLNYTDAHSLDSINVPLTSAFTVTVAGVGRSISGLVVDPAGNRVILTLSSPALTGQSVTVAYTDPTAGDDVAAVQDVAGNDAASFAAATISNVTGDATPPTLTSINDNDPGNLATVGQLLTYTVTFSKQIDGATVTAADFSNTGTASINFGTITQTSSGVFAVQVTPASLGTIILQIPSGAQILDPAGNALDTTTSLNGGVQTVTVTKADQTINFPALANHVYGDAPFAVSATASSGLAVTFSVVSGPATISGNTVTITGPGVVDVRASQPGNGSYNAAPDVDQTFTVSKANQAITFGALANHTYGDAPFTVGATASSGLGVTFSIASGPATISGNTVTITGPGVVDVRASQPGNTFYNAAPDVDQTFTVSKANQAITFGALANHTYGDTPFTVGATASSGLGVTFSIASGPATISGNTVTITGAGVVDVRASQPGNTFYNAAPDVDQTFTVAKADQTITFGALANHTYGDAPFTVSATASSGLAVTYSIVSGPATISGNTVTITGAGVVDVRASQPGNTSYNAAPDVDQTFTVAKANQTITFGALANHTYGDAPFTVNATASSGLGVTYSIVSGPATISGNTVTITGAGVVDVRASQPGNTSYNAAPDVDQTFTVAKANQTITFGPIPNHNVGDAPFTVSATASSGLGVTFTIVSGPATILGNTITLTGSGTVDVKASQPGNTSYNAAPDVDQTFTVNSGADPAAKMNLRGSGVSILNGDSTPSVLDATDFGRAIASVNAIQNTFLIESYGTSTVQLTGTPAVVVSGANAGDFIVGPACGILRRRGHFDELHGYLPADRDRPAHCHHLHRQQHDFHQSLHVRRPGHRHAR</sequence>
<dbReference type="eggNOG" id="COG2931">
    <property type="taxonomic scope" value="Bacteria"/>
</dbReference>
<dbReference type="EMBL" id="ABVL01000008">
    <property type="protein sequence ID" value="EDY19316.1"/>
    <property type="molecule type" value="Genomic_DNA"/>
</dbReference>
<accession>B4D276</accession>
<feature type="region of interest" description="Disordered" evidence="1">
    <location>
        <begin position="1844"/>
        <end position="1864"/>
    </location>
</feature>
<dbReference type="eggNOG" id="COG2911">
    <property type="taxonomic scope" value="Bacteria"/>
</dbReference>
<dbReference type="InterPro" id="IPR015919">
    <property type="entry name" value="Cadherin-like_sf"/>
</dbReference>
<dbReference type="eggNOG" id="COG4412">
    <property type="taxonomic scope" value="Bacteria"/>
</dbReference>
<dbReference type="eggNOG" id="COG4733">
    <property type="taxonomic scope" value="Bacteria"/>
</dbReference>
<dbReference type="SUPFAM" id="SSF49313">
    <property type="entry name" value="Cadherin-like"/>
    <property type="match status" value="1"/>
</dbReference>
<feature type="compositionally biased region" description="Basic residues" evidence="1">
    <location>
        <begin position="1853"/>
        <end position="1864"/>
    </location>
</feature>
<dbReference type="CDD" id="cd11304">
    <property type="entry name" value="Cadherin_repeat"/>
    <property type="match status" value="1"/>
</dbReference>
<reference evidence="3 4" key="1">
    <citation type="journal article" date="2011" name="J. Bacteriol.">
        <title>Genome sequence of Chthoniobacter flavus Ellin428, an aerobic heterotrophic soil bacterium.</title>
        <authorList>
            <person name="Kant R."/>
            <person name="van Passel M.W."/>
            <person name="Palva A."/>
            <person name="Lucas S."/>
            <person name="Lapidus A."/>
            <person name="Glavina Del Rio T."/>
            <person name="Dalin E."/>
            <person name="Tice H."/>
            <person name="Bruce D."/>
            <person name="Goodwin L."/>
            <person name="Pitluck S."/>
            <person name="Larimer F.W."/>
            <person name="Land M.L."/>
            <person name="Hauser L."/>
            <person name="Sangwan P."/>
            <person name="de Vos W.M."/>
            <person name="Janssen P.H."/>
            <person name="Smidt H."/>
        </authorList>
    </citation>
    <scope>NUCLEOTIDE SEQUENCE [LARGE SCALE GENOMIC DNA]</scope>
    <source>
        <strain evidence="3 4">Ellin428</strain>
    </source>
</reference>
<dbReference type="PROSITE" id="PS50268">
    <property type="entry name" value="CADHERIN_2"/>
    <property type="match status" value="1"/>
</dbReference>
<dbReference type="InterPro" id="IPR002126">
    <property type="entry name" value="Cadherin-like_dom"/>
</dbReference>
<feature type="domain" description="Cadherin" evidence="2">
    <location>
        <begin position="567"/>
        <end position="660"/>
    </location>
</feature>
<dbReference type="InterPro" id="IPR011801">
    <property type="entry name" value="Swm_rep_I_cyn"/>
</dbReference>
<evidence type="ECO:0000256" key="1">
    <source>
        <dbReference type="SAM" id="MobiDB-lite"/>
    </source>
</evidence>
<dbReference type="Pfam" id="PF13753">
    <property type="entry name" value="SWM_repeat"/>
    <property type="match status" value="2"/>
</dbReference>
<dbReference type="GO" id="GO:0005509">
    <property type="term" value="F:calcium ion binding"/>
    <property type="evidence" value="ECO:0007669"/>
    <property type="project" value="InterPro"/>
</dbReference>
<name>B4D276_9BACT</name>
<dbReference type="eggNOG" id="COG1470">
    <property type="taxonomic scope" value="Bacteria"/>
</dbReference>
<comment type="caution">
    <text evidence="3">The sequence shown here is derived from an EMBL/GenBank/DDBJ whole genome shotgun (WGS) entry which is preliminary data.</text>
</comment>
<evidence type="ECO:0000313" key="4">
    <source>
        <dbReference type="Proteomes" id="UP000005824"/>
    </source>
</evidence>
<dbReference type="Proteomes" id="UP000005824">
    <property type="component" value="Unassembled WGS sequence"/>
</dbReference>
<organism evidence="3 4">
    <name type="scientific">Chthoniobacter flavus Ellin428</name>
    <dbReference type="NCBI Taxonomy" id="497964"/>
    <lineage>
        <taxon>Bacteria</taxon>
        <taxon>Pseudomonadati</taxon>
        <taxon>Verrucomicrobiota</taxon>
        <taxon>Spartobacteria</taxon>
        <taxon>Chthoniobacterales</taxon>
        <taxon>Chthoniobacteraceae</taxon>
        <taxon>Chthoniobacter</taxon>
    </lineage>
</organism>
<dbReference type="GO" id="GO:0007156">
    <property type="term" value="P:homophilic cell adhesion via plasma membrane adhesion molecules"/>
    <property type="evidence" value="ECO:0007669"/>
    <property type="project" value="InterPro"/>
</dbReference>
<protein>
    <submittedName>
        <fullName evidence="3">Outer membrane protein</fullName>
    </submittedName>
</protein>
<dbReference type="NCBIfam" id="TIGR02059">
    <property type="entry name" value="swm_rep_I"/>
    <property type="match status" value="2"/>
</dbReference>
<dbReference type="Gene3D" id="2.60.40.60">
    <property type="entry name" value="Cadherins"/>
    <property type="match status" value="1"/>
</dbReference>
<dbReference type="GO" id="GO:0016020">
    <property type="term" value="C:membrane"/>
    <property type="evidence" value="ECO:0007669"/>
    <property type="project" value="InterPro"/>
</dbReference>
<gene>
    <name evidence="3" type="ORF">CfE428DRAFT_3001</name>
</gene>
<evidence type="ECO:0000259" key="2">
    <source>
        <dbReference type="PROSITE" id="PS50268"/>
    </source>
</evidence>
<proteinExistence type="predicted"/>
<dbReference type="FunCoup" id="B4D276">
    <property type="interactions" value="93"/>
</dbReference>
<dbReference type="STRING" id="497964.CfE428DRAFT_3001"/>
<dbReference type="RefSeq" id="WP_006980326.1">
    <property type="nucleotide sequence ID" value="NZ_ABVL01000008.1"/>
</dbReference>
<keyword evidence="4" id="KW-1185">Reference proteome</keyword>
<dbReference type="InParanoid" id="B4D276"/>
<dbReference type="InterPro" id="IPR028059">
    <property type="entry name" value="SWM_rpt"/>
</dbReference>
<dbReference type="Pfam" id="PF00028">
    <property type="entry name" value="Cadherin"/>
    <property type="match status" value="1"/>
</dbReference>